<dbReference type="Proteomes" id="UP000767238">
    <property type="component" value="Unassembled WGS sequence"/>
</dbReference>
<feature type="compositionally biased region" description="Basic and acidic residues" evidence="2">
    <location>
        <begin position="220"/>
        <end position="232"/>
    </location>
</feature>
<gene>
    <name evidence="3" type="ORF">KCV03_g4276</name>
</gene>
<organism evidence="3 4">
    <name type="scientific">Aureobasidium melanogenum</name>
    <name type="common">Aureobasidium pullulans var. melanogenum</name>
    <dbReference type="NCBI Taxonomy" id="46634"/>
    <lineage>
        <taxon>Eukaryota</taxon>
        <taxon>Fungi</taxon>
        <taxon>Dikarya</taxon>
        <taxon>Ascomycota</taxon>
        <taxon>Pezizomycotina</taxon>
        <taxon>Dothideomycetes</taxon>
        <taxon>Dothideomycetidae</taxon>
        <taxon>Dothideales</taxon>
        <taxon>Saccotheciaceae</taxon>
        <taxon>Aureobasidium</taxon>
    </lineage>
</organism>
<dbReference type="EMBL" id="JAHFYH010000025">
    <property type="protein sequence ID" value="KAH0223464.1"/>
    <property type="molecule type" value="Genomic_DNA"/>
</dbReference>
<protein>
    <submittedName>
        <fullName evidence="3">Uncharacterized protein</fullName>
    </submittedName>
</protein>
<proteinExistence type="predicted"/>
<evidence type="ECO:0000256" key="1">
    <source>
        <dbReference type="SAM" id="Coils"/>
    </source>
</evidence>
<keyword evidence="1" id="KW-0175">Coiled coil</keyword>
<feature type="region of interest" description="Disordered" evidence="2">
    <location>
        <begin position="193"/>
        <end position="287"/>
    </location>
</feature>
<accession>A0A9P8GH84</accession>
<dbReference type="AlphaFoldDB" id="A0A9P8GH84"/>
<evidence type="ECO:0000313" key="4">
    <source>
        <dbReference type="Proteomes" id="UP000767238"/>
    </source>
</evidence>
<dbReference type="OrthoDB" id="3857482at2759"/>
<evidence type="ECO:0000313" key="3">
    <source>
        <dbReference type="EMBL" id="KAH0223464.1"/>
    </source>
</evidence>
<feature type="non-terminal residue" evidence="3">
    <location>
        <position position="456"/>
    </location>
</feature>
<feature type="compositionally biased region" description="Basic and acidic residues" evidence="2">
    <location>
        <begin position="249"/>
        <end position="274"/>
    </location>
</feature>
<name>A0A9P8GH84_AURME</name>
<comment type="caution">
    <text evidence="3">The sequence shown here is derived from an EMBL/GenBank/DDBJ whole genome shotgun (WGS) entry which is preliminary data.</text>
</comment>
<evidence type="ECO:0000256" key="2">
    <source>
        <dbReference type="SAM" id="MobiDB-lite"/>
    </source>
</evidence>
<reference evidence="3" key="2">
    <citation type="submission" date="2021-08" db="EMBL/GenBank/DDBJ databases">
        <authorList>
            <person name="Gostincar C."/>
            <person name="Sun X."/>
            <person name="Song Z."/>
            <person name="Gunde-Cimerman N."/>
        </authorList>
    </citation>
    <scope>NUCLEOTIDE SEQUENCE</scope>
    <source>
        <strain evidence="3">EXF-8016</strain>
    </source>
</reference>
<sequence length="456" mass="51596">MSVEADTITYRFVENATKKSYDFVLSAETPFLEIKLPAAWQGGRIGKEGLVADIYLYLDADDYGSEPVTELLMSVSSLSIKHDKNREEYSTRLGLCNIPHQPKPKTWAALSEEIILGDGDTVEFWYDFSKNSENHSKPGSCAFKVTIERSRDLPAELTNILQDKARFKPPIEDTLNEWRRVCEGLCGRPLSRARRADQHPLSQTSQRSQDEDTEGESNDPDARSHTDSGDHMEEPDEPQAPTPASSHQAHSDRLKRKSDTHTQDTGDDRFHNNEDSAGSTDGMRKRPRYFPDLAFEPLAETENTGHEGERQMLTYFHELTSVANRAKSVAQEHSRQKGVLHEVTTTRQTLKDRLSGRSTDLYDILVAKYHADTGIAIDESNKERQQELKSAALSRFVDGLETVNAPFFKYASGLNDLQIKENTIKKDIRELGVEYRRLEEQFESILNSQLGQSTVL</sequence>
<feature type="coiled-coil region" evidence="1">
    <location>
        <begin position="421"/>
        <end position="448"/>
    </location>
</feature>
<reference evidence="3" key="1">
    <citation type="journal article" date="2021" name="J Fungi (Basel)">
        <title>Virulence traits and population genomics of the black yeast Aureobasidium melanogenum.</title>
        <authorList>
            <person name="Cernosa A."/>
            <person name="Sun X."/>
            <person name="Gostincar C."/>
            <person name="Fang C."/>
            <person name="Gunde-Cimerman N."/>
            <person name="Song Z."/>
        </authorList>
    </citation>
    <scope>NUCLEOTIDE SEQUENCE</scope>
    <source>
        <strain evidence="3">EXF-8016</strain>
    </source>
</reference>